<dbReference type="GeneID" id="4555764"/>
<protein>
    <submittedName>
        <fullName evidence="1">ORF076</fullName>
    </submittedName>
</protein>
<dbReference type="OrthoDB" id="41304at10239"/>
<dbReference type="KEGG" id="vg:4555764"/>
<evidence type="ECO:0000313" key="1">
    <source>
        <dbReference type="EMBL" id="AAX90735.1"/>
    </source>
</evidence>
<evidence type="ECO:0000313" key="2">
    <source>
        <dbReference type="Proteomes" id="UP000000918"/>
    </source>
</evidence>
<dbReference type="Proteomes" id="UP000000918">
    <property type="component" value="Genome"/>
</dbReference>
<reference evidence="1 2" key="1">
    <citation type="journal article" date="2005" name="Proc. Natl. Acad. Sci. U.S.A.">
        <title>The complete genomes and proteomes of 27 Staphylococcus aureus bacteriophages.</title>
        <authorList>
            <person name="Kwan T."/>
            <person name="Liu J."/>
            <person name="Dubow M."/>
            <person name="Gros P."/>
            <person name="Pelletier J."/>
        </authorList>
    </citation>
    <scope>NUCLEOTIDE SEQUENCE</scope>
</reference>
<keyword evidence="2" id="KW-1185">Reference proteome</keyword>
<proteinExistence type="predicted"/>
<dbReference type="EMBL" id="AY954950">
    <property type="protein sequence ID" value="AAX90735.1"/>
    <property type="molecule type" value="Genomic_DNA"/>
</dbReference>
<sequence>MPIMLYYLNSEPRGNNYEVHSEECEYLPSSSHREFLGAFYDCQEAVQKAKNLHPSFKIDGCFFCSRDCHQF</sequence>
<organism evidence="1 2">
    <name type="scientific">Staphylococcus phage 187</name>
    <dbReference type="NCBI Taxonomy" id="2908096"/>
    <lineage>
        <taxon>Viruses</taxon>
        <taxon>Duplodnaviria</taxon>
        <taxon>Heunggongvirae</taxon>
        <taxon>Uroviricota</taxon>
        <taxon>Caudoviricetes</taxon>
        <taxon>Azeredovirinae</taxon>
        <taxon>Phietavirus</taxon>
        <taxon>Phietavirus pv187</taxon>
    </lineage>
</organism>
<name>Q4ZDZ2_9CAUD</name>
<accession>Q4ZDZ2</accession>
<dbReference type="RefSeq" id="YP_239534.1">
    <property type="nucleotide sequence ID" value="NC_007047.1"/>
</dbReference>